<evidence type="ECO:0000313" key="2">
    <source>
        <dbReference type="Proteomes" id="UP000544872"/>
    </source>
</evidence>
<dbReference type="Proteomes" id="UP000544872">
    <property type="component" value="Unassembled WGS sequence"/>
</dbReference>
<dbReference type="RefSeq" id="WP_184264163.1">
    <property type="nucleotide sequence ID" value="NZ_JACIIX010000010.1"/>
</dbReference>
<protein>
    <submittedName>
        <fullName evidence="1">Uncharacterized protein</fullName>
    </submittedName>
</protein>
<comment type="caution">
    <text evidence="1">The sequence shown here is derived from an EMBL/GenBank/DDBJ whole genome shotgun (WGS) entry which is preliminary data.</text>
</comment>
<dbReference type="AlphaFoldDB" id="A0A7W9ZH22"/>
<name>A0A7W9ZH22_NOVIT</name>
<keyword evidence="2" id="KW-1185">Reference proteome</keyword>
<dbReference type="EMBL" id="JACIIX010000010">
    <property type="protein sequence ID" value="MBB6211356.1"/>
    <property type="molecule type" value="Genomic_DNA"/>
</dbReference>
<evidence type="ECO:0000313" key="1">
    <source>
        <dbReference type="EMBL" id="MBB6211356.1"/>
    </source>
</evidence>
<sequence>MGLSRCRSPQGPRSIDGCASAVTGVSGNKKGRMVADGVSAADLQDLIGDTDTVSLIMKFSQLCVGASRGGHCFALLYFMEWKHAAISTKRSRYKIKRFQFSCNQYRCLLKTESYRPCTENKRRCTINRQNKPSSPGFPHHAGGKQDKKLWFFIPLTGQKPTVALLTASAQAGKVRRQARL</sequence>
<proteinExistence type="predicted"/>
<accession>A0A7W9ZH22</accession>
<gene>
    <name evidence="1" type="ORF">FHS48_002793</name>
</gene>
<organism evidence="1 2">
    <name type="scientific">Novispirillum itersonii</name>
    <name type="common">Aquaspirillum itersonii</name>
    <dbReference type="NCBI Taxonomy" id="189"/>
    <lineage>
        <taxon>Bacteria</taxon>
        <taxon>Pseudomonadati</taxon>
        <taxon>Pseudomonadota</taxon>
        <taxon>Alphaproteobacteria</taxon>
        <taxon>Rhodospirillales</taxon>
        <taxon>Novispirillaceae</taxon>
        <taxon>Novispirillum</taxon>
    </lineage>
</organism>
<reference evidence="1 2" key="1">
    <citation type="submission" date="2020-08" db="EMBL/GenBank/DDBJ databases">
        <title>Genomic Encyclopedia of Type Strains, Phase IV (KMG-IV): sequencing the most valuable type-strain genomes for metagenomic binning, comparative biology and taxonomic classification.</title>
        <authorList>
            <person name="Goeker M."/>
        </authorList>
    </citation>
    <scope>NUCLEOTIDE SEQUENCE [LARGE SCALE GENOMIC DNA]</scope>
    <source>
        <strain evidence="1 2">DSM 11590</strain>
    </source>
</reference>